<feature type="transmembrane region" description="Helical" evidence="2">
    <location>
        <begin position="64"/>
        <end position="85"/>
    </location>
</feature>
<keyword evidence="2" id="KW-1133">Transmembrane helix</keyword>
<keyword evidence="4" id="KW-1185">Reference proteome</keyword>
<proteinExistence type="predicted"/>
<comment type="caution">
    <text evidence="3">The sequence shown here is derived from an EMBL/GenBank/DDBJ whole genome shotgun (WGS) entry which is preliminary data.</text>
</comment>
<evidence type="ECO:0000313" key="4">
    <source>
        <dbReference type="Proteomes" id="UP001210925"/>
    </source>
</evidence>
<reference evidence="3" key="1">
    <citation type="submission" date="2020-05" db="EMBL/GenBank/DDBJ databases">
        <title>Phylogenomic resolution of chytrid fungi.</title>
        <authorList>
            <person name="Stajich J.E."/>
            <person name="Amses K."/>
            <person name="Simmons R."/>
            <person name="Seto K."/>
            <person name="Myers J."/>
            <person name="Bonds A."/>
            <person name="Quandt C.A."/>
            <person name="Barry K."/>
            <person name="Liu P."/>
            <person name="Grigoriev I."/>
            <person name="Longcore J.E."/>
            <person name="James T.Y."/>
        </authorList>
    </citation>
    <scope>NUCLEOTIDE SEQUENCE</scope>
    <source>
        <strain evidence="3">PLAUS21</strain>
    </source>
</reference>
<evidence type="ECO:0008006" key="5">
    <source>
        <dbReference type="Google" id="ProtNLM"/>
    </source>
</evidence>
<gene>
    <name evidence="3" type="ORF">HK103_001729</name>
</gene>
<feature type="transmembrane region" description="Helical" evidence="2">
    <location>
        <begin position="498"/>
        <end position="521"/>
    </location>
</feature>
<feature type="region of interest" description="Disordered" evidence="1">
    <location>
        <begin position="1"/>
        <end position="22"/>
    </location>
</feature>
<keyword evidence="2" id="KW-0812">Transmembrane</keyword>
<dbReference type="Proteomes" id="UP001210925">
    <property type="component" value="Unassembled WGS sequence"/>
</dbReference>
<evidence type="ECO:0000256" key="2">
    <source>
        <dbReference type="SAM" id="Phobius"/>
    </source>
</evidence>
<dbReference type="EMBL" id="JADGKB010000015">
    <property type="protein sequence ID" value="KAJ3259838.1"/>
    <property type="molecule type" value="Genomic_DNA"/>
</dbReference>
<organism evidence="3 4">
    <name type="scientific">Boothiomyces macroporosus</name>
    <dbReference type="NCBI Taxonomy" id="261099"/>
    <lineage>
        <taxon>Eukaryota</taxon>
        <taxon>Fungi</taxon>
        <taxon>Fungi incertae sedis</taxon>
        <taxon>Chytridiomycota</taxon>
        <taxon>Chytridiomycota incertae sedis</taxon>
        <taxon>Chytridiomycetes</taxon>
        <taxon>Rhizophydiales</taxon>
        <taxon>Terramycetaceae</taxon>
        <taxon>Boothiomyces</taxon>
    </lineage>
</organism>
<evidence type="ECO:0000256" key="1">
    <source>
        <dbReference type="SAM" id="MobiDB-lite"/>
    </source>
</evidence>
<dbReference type="AlphaFoldDB" id="A0AAD5UMA9"/>
<accession>A0AAD5UMA9</accession>
<sequence>MSGKVCPVEDINEQGNRNKDEAQISMKALDKSGNNDRQSINSSSIDSSQAGGAKLGKELVENKLIFMKWIFGALVMNLVLLAILLELNSSSGLLLTFFGELFNAASPVILEIWMILCFIATQKAMVSGAAAYVGYLITKPEGYSLAACGFVQSSVFEKFSFATKLSYRSTSRNFLTRLSYLWIIQSVSIILPLYSASTLSSSDYREYAGSLGCVEYEETGNPFDRQWPDLYAEMGIGELIFGSSLGIMRSENNVDNTTFVIAPQLVDTANDGTTIVGNGFVSTVLTSCSCLPTGNVTYLVDANISSNIASTMSQQLLAFSSTPGMVNYIYMDSGSVKIVTLLSGTNVCGSTSASLVSYPICKTTISDHFHASISTTFMTDGSPASIAPKIVEILSIGQPANITWIYFAIKSILGGQVESSTALPATYRGCINPLLWWTSPNMEVVNAALLEAGVETLFSILGRAGAQRSFTQTAATCVQSIINTSYVVLTISETGFQLGLLFFFSQLVMILIAIIGTIPWLQSKDPISPGIRLAHDHTFFTVMVNNTIVSLFGINSTMDTPLVWSRFDFGVRIGEEHQTRDDPDLGHMIMDKPKFVASFTKGKAYY</sequence>
<keyword evidence="2" id="KW-0472">Membrane</keyword>
<evidence type="ECO:0000313" key="3">
    <source>
        <dbReference type="EMBL" id="KAJ3259838.1"/>
    </source>
</evidence>
<feature type="transmembrane region" description="Helical" evidence="2">
    <location>
        <begin position="97"/>
        <end position="119"/>
    </location>
</feature>
<name>A0AAD5UMA9_9FUNG</name>
<protein>
    <recommendedName>
        <fullName evidence="5">Transmembrane protein</fullName>
    </recommendedName>
</protein>